<dbReference type="AlphaFoldDB" id="A0A1H5N7S9"/>
<dbReference type="InterPro" id="IPR013762">
    <property type="entry name" value="Integrase-like_cat_sf"/>
</dbReference>
<proteinExistence type="predicted"/>
<evidence type="ECO:0000256" key="1">
    <source>
        <dbReference type="ARBA" id="ARBA00023172"/>
    </source>
</evidence>
<protein>
    <submittedName>
        <fullName evidence="3">Phage integrase family protein</fullName>
    </submittedName>
</protein>
<sequence>MMDATKKIEAERLSNIAAELPKLSTVIRYYDDFEDKFNSIRDPEDSDCWDITYDGETCRLVFSGIPVPLKQIIKHIAVDVFSRMDASGAEKICRGLINNCTKRHHIVSALTVSPEEYRRLWINEISASEPWSYCRDIRVMLHSLCNQSIAGWKPELRAYVSLLESPRRDIYKTVRTGECFLPLEHQSLIIEHLDTLAARVLKDKGSISTTTLRDSCLLILSHQYGVRPGQSARVKYIDVRSYESGAVHLSLPLLKQRGAETMRKITRKIKIEWCPIFIEYTKRHHTIISGNAPLDSYFKLAPKQLSAILSNLMEKLTGTRWSPTDLRHTAAQRLADAGTSHIVLSEFMGHSTTLSANVYFDTSQTQAQRINQALGISHIYSTVASVAKTRTIDKDKLLNLPADQQIGGVPHGIPIAGIGGCTIGQSVCTKNPILSCYTCRKFMPLADPAIHESVVETLRPIVSEFLNASRFNDESPAYTQLKRMFQAALDVSEEIKRGNGKVN</sequence>
<reference evidence="3" key="1">
    <citation type="submission" date="2016-10" db="EMBL/GenBank/DDBJ databases">
        <authorList>
            <person name="Varghese N."/>
            <person name="Submissions S."/>
        </authorList>
    </citation>
    <scope>NUCLEOTIDE SEQUENCE [LARGE SCALE GENOMIC DNA]</scope>
    <source>
        <strain evidence="3">LMG 25555</strain>
    </source>
</reference>
<organism evidence="3 4">
    <name type="scientific">Pseudomonas deceptionensis</name>
    <dbReference type="NCBI Taxonomy" id="882211"/>
    <lineage>
        <taxon>Bacteria</taxon>
        <taxon>Pseudomonadati</taxon>
        <taxon>Pseudomonadota</taxon>
        <taxon>Gammaproteobacteria</taxon>
        <taxon>Pseudomonadales</taxon>
        <taxon>Pseudomonadaceae</taxon>
        <taxon>Pseudomonas</taxon>
    </lineage>
</organism>
<dbReference type="EMBL" id="FNUD01000002">
    <property type="protein sequence ID" value="SEE97510.1"/>
    <property type="molecule type" value="Genomic_DNA"/>
</dbReference>
<dbReference type="GO" id="GO:0015074">
    <property type="term" value="P:DNA integration"/>
    <property type="evidence" value="ECO:0007669"/>
    <property type="project" value="InterPro"/>
</dbReference>
<dbReference type="Proteomes" id="UP000183613">
    <property type="component" value="Unassembled WGS sequence"/>
</dbReference>
<dbReference type="Pfam" id="PF00589">
    <property type="entry name" value="Phage_integrase"/>
    <property type="match status" value="1"/>
</dbReference>
<comment type="caution">
    <text evidence="3">The sequence shown here is derived from an EMBL/GenBank/DDBJ whole genome shotgun (WGS) entry which is preliminary data.</text>
</comment>
<dbReference type="InterPro" id="IPR011010">
    <property type="entry name" value="DNA_brk_join_enz"/>
</dbReference>
<dbReference type="RefSeq" id="WP_082136286.1">
    <property type="nucleotide sequence ID" value="NZ_FNUD01000002.1"/>
</dbReference>
<feature type="domain" description="Tyr recombinase" evidence="2">
    <location>
        <begin position="208"/>
        <end position="363"/>
    </location>
</feature>
<name>A0A1H5N7S9_PSEDM</name>
<evidence type="ECO:0000313" key="4">
    <source>
        <dbReference type="Proteomes" id="UP000183613"/>
    </source>
</evidence>
<dbReference type="GO" id="GO:0006310">
    <property type="term" value="P:DNA recombination"/>
    <property type="evidence" value="ECO:0007669"/>
    <property type="project" value="UniProtKB-KW"/>
</dbReference>
<accession>A0A1H5N7S9</accession>
<evidence type="ECO:0000259" key="2">
    <source>
        <dbReference type="Pfam" id="PF00589"/>
    </source>
</evidence>
<dbReference type="CDD" id="cd00397">
    <property type="entry name" value="DNA_BRE_C"/>
    <property type="match status" value="1"/>
</dbReference>
<keyword evidence="1" id="KW-0233">DNA recombination</keyword>
<dbReference type="OrthoDB" id="8368662at2"/>
<evidence type="ECO:0000313" key="3">
    <source>
        <dbReference type="EMBL" id="SEE97510.1"/>
    </source>
</evidence>
<gene>
    <name evidence="3" type="ORF">SAMN04489800_3247</name>
</gene>
<keyword evidence="4" id="KW-1185">Reference proteome</keyword>
<dbReference type="InterPro" id="IPR002104">
    <property type="entry name" value="Integrase_catalytic"/>
</dbReference>
<dbReference type="GO" id="GO:0003677">
    <property type="term" value="F:DNA binding"/>
    <property type="evidence" value="ECO:0007669"/>
    <property type="project" value="InterPro"/>
</dbReference>
<dbReference type="Gene3D" id="1.10.443.10">
    <property type="entry name" value="Intergrase catalytic core"/>
    <property type="match status" value="1"/>
</dbReference>
<dbReference type="SUPFAM" id="SSF56349">
    <property type="entry name" value="DNA breaking-rejoining enzymes"/>
    <property type="match status" value="1"/>
</dbReference>